<evidence type="ECO:0000313" key="9">
    <source>
        <dbReference type="Proteomes" id="UP000253891"/>
    </source>
</evidence>
<gene>
    <name evidence="8" type="ORF">FFIC_090960</name>
</gene>
<keyword evidence="9" id="KW-1185">Reference proteome</keyword>
<dbReference type="InterPro" id="IPR023753">
    <property type="entry name" value="FAD/NAD-binding_dom"/>
</dbReference>
<dbReference type="EMBL" id="DF967986">
    <property type="protein sequence ID" value="GAO99269.1"/>
    <property type="molecule type" value="Genomic_DNA"/>
</dbReference>
<evidence type="ECO:0000259" key="6">
    <source>
        <dbReference type="Pfam" id="PF02852"/>
    </source>
</evidence>
<name>A0A0K8MHA4_9LACO</name>
<dbReference type="Gene3D" id="3.50.50.60">
    <property type="entry name" value="FAD/NAD(P)-binding domain"/>
    <property type="match status" value="2"/>
</dbReference>
<organism evidence="8 9">
    <name type="scientific">Fructobacillus ficulneus</name>
    <dbReference type="NCBI Taxonomy" id="157463"/>
    <lineage>
        <taxon>Bacteria</taxon>
        <taxon>Bacillati</taxon>
        <taxon>Bacillota</taxon>
        <taxon>Bacilli</taxon>
        <taxon>Lactobacillales</taxon>
        <taxon>Lactobacillaceae</taxon>
        <taxon>Fructobacillus</taxon>
    </lineage>
</organism>
<keyword evidence="2" id="KW-0285">Flavoprotein</keyword>
<accession>A0A0K8MHA4</accession>
<evidence type="ECO:0000256" key="2">
    <source>
        <dbReference type="ARBA" id="ARBA00022630"/>
    </source>
</evidence>
<dbReference type="InterPro" id="IPR036188">
    <property type="entry name" value="FAD/NAD-bd_sf"/>
</dbReference>
<dbReference type="GO" id="GO:0016491">
    <property type="term" value="F:oxidoreductase activity"/>
    <property type="evidence" value="ECO:0007669"/>
    <property type="project" value="InterPro"/>
</dbReference>
<dbReference type="PANTHER" id="PTHR43014:SF5">
    <property type="entry name" value="GLUTATHIONE REDUCTASE (NADPH)"/>
    <property type="match status" value="1"/>
</dbReference>
<evidence type="ECO:0000256" key="5">
    <source>
        <dbReference type="PIRSR" id="PIRSR000350-4"/>
    </source>
</evidence>
<evidence type="ECO:0000256" key="3">
    <source>
        <dbReference type="ARBA" id="ARBA00022827"/>
    </source>
</evidence>
<feature type="disulfide bond" description="Redox-active" evidence="5">
    <location>
        <begin position="43"/>
        <end position="48"/>
    </location>
</feature>
<feature type="binding site" evidence="4">
    <location>
        <position position="298"/>
    </location>
    <ligand>
        <name>FAD</name>
        <dbReference type="ChEBI" id="CHEBI:57692"/>
    </ligand>
</feature>
<dbReference type="GO" id="GO:0000166">
    <property type="term" value="F:nucleotide binding"/>
    <property type="evidence" value="ECO:0007669"/>
    <property type="project" value="UniProtKB-KW"/>
</dbReference>
<dbReference type="InterPro" id="IPR004099">
    <property type="entry name" value="Pyr_nucl-diS_OxRdtase_dimer"/>
</dbReference>
<evidence type="ECO:0000313" key="8">
    <source>
        <dbReference type="EMBL" id="GAO99269.1"/>
    </source>
</evidence>
<feature type="binding site" evidence="4">
    <location>
        <begin position="172"/>
        <end position="179"/>
    </location>
    <ligand>
        <name>NAD(+)</name>
        <dbReference type="ChEBI" id="CHEBI:57540"/>
    </ligand>
</feature>
<feature type="binding site" evidence="4">
    <location>
        <position position="113"/>
    </location>
    <ligand>
        <name>FAD</name>
        <dbReference type="ChEBI" id="CHEBI:57692"/>
    </ligand>
</feature>
<keyword evidence="4" id="KW-0520">NAD</keyword>
<dbReference type="OrthoDB" id="9800167at2"/>
<comment type="cofactor">
    <cofactor evidence="4">
        <name>FAD</name>
        <dbReference type="ChEBI" id="CHEBI:57692"/>
    </cofactor>
    <text evidence="4">Binds 1 FAD per subunit.</text>
</comment>
<dbReference type="AlphaFoldDB" id="A0A0K8MHA4"/>
<sequence length="444" mass="47886">MTAYDYDVLYLGAGHGAFDGAPLLASAGKKVAFVEREKVGGTCPNWGCNAKVILENAAALQRQLVASDGIVEGSGKIDWTKNMARKKEIISIFPNAIQSGMEGLGIDFIFGNGEFLDAHTIQVGDRQVTAENIVIATGMHSHRLDIPGAEYLHDSKDFLSLDEAPEKMVVIGAGYIGLESAAMMNAAGVDVTVIMHSDKALNGFNKTYTDALLASLEKQGLTFVRNSETTEVEKLSHGFAVKTSTGTYDADYILDATGRVPNTAGLGLEKVGIDFDQTGIKVNEYLQTALPNVYATGDVVSKTQPKLTPTATFESQYVANYLLGNDTKPVNYPAIATNVFTSPRLAQAGVTLDEAAAHPDQFDVVEKKVMDDWYRLVDYETEGQLSLIYDKDHRLVGAIELSDHAEDIINSLLPAIEFGYTPAQLARLVTVFPTIGYSAIGDLL</sequence>
<dbReference type="Pfam" id="PF07992">
    <property type="entry name" value="Pyr_redox_2"/>
    <property type="match status" value="1"/>
</dbReference>
<dbReference type="InterPro" id="IPR001100">
    <property type="entry name" value="Pyr_nuc-diS_OxRdtase"/>
</dbReference>
<dbReference type="Proteomes" id="UP000253891">
    <property type="component" value="Unassembled WGS sequence"/>
</dbReference>
<dbReference type="SUPFAM" id="SSF51905">
    <property type="entry name" value="FAD/NAD(P)-binding domain"/>
    <property type="match status" value="1"/>
</dbReference>
<protein>
    <submittedName>
        <fullName evidence="8">Glutathione reductase</fullName>
    </submittedName>
</protein>
<dbReference type="PIRSF" id="PIRSF000350">
    <property type="entry name" value="Mercury_reductase_MerA"/>
    <property type="match status" value="1"/>
</dbReference>
<feature type="domain" description="FAD/NAD(P)-binding" evidence="7">
    <location>
        <begin position="6"/>
        <end position="313"/>
    </location>
</feature>
<dbReference type="InterPro" id="IPR016156">
    <property type="entry name" value="FAD/NAD-linked_Rdtase_dimer_sf"/>
</dbReference>
<dbReference type="SUPFAM" id="SSF55424">
    <property type="entry name" value="FAD/NAD-linked reductases, dimerisation (C-terminal) domain"/>
    <property type="match status" value="1"/>
</dbReference>
<comment type="similarity">
    <text evidence="1">Belongs to the class-I pyridine nucleotide-disulfide oxidoreductase family.</text>
</comment>
<reference evidence="8 9" key="1">
    <citation type="journal article" date="2015" name="BMC Genomics">
        <title>Comparative genomics of Fructobacillus spp. and Leuconostoc spp. reveals niche-specific evolution of Fructobacillus spp.</title>
        <authorList>
            <person name="Endo A."/>
            <person name="Tanizawa Y."/>
            <person name="Tanaka N."/>
            <person name="Maeno S."/>
            <person name="Kumar H."/>
            <person name="Shiwa Y."/>
            <person name="Okada S."/>
            <person name="Yoshikawa H."/>
            <person name="Dicks L."/>
            <person name="Nakagawa J."/>
            <person name="Arita M."/>
        </authorList>
    </citation>
    <scope>NUCLEOTIDE SEQUENCE [LARGE SCALE GENOMIC DNA]</scope>
    <source>
        <strain evidence="8 9">JCM 12225</strain>
    </source>
</reference>
<evidence type="ECO:0000259" key="7">
    <source>
        <dbReference type="Pfam" id="PF07992"/>
    </source>
</evidence>
<keyword evidence="3 4" id="KW-0274">FAD</keyword>
<dbReference type="RefSeq" id="WP_061992691.1">
    <property type="nucleotide sequence ID" value="NZ_DF967986.1"/>
</dbReference>
<feature type="binding site" evidence="4">
    <location>
        <position position="258"/>
    </location>
    <ligand>
        <name>NAD(+)</name>
        <dbReference type="ChEBI" id="CHEBI:57540"/>
    </ligand>
</feature>
<proteinExistence type="inferred from homology"/>
<dbReference type="PRINTS" id="PR00368">
    <property type="entry name" value="FADPNR"/>
</dbReference>
<dbReference type="Pfam" id="PF02852">
    <property type="entry name" value="Pyr_redox_dim"/>
    <property type="match status" value="1"/>
</dbReference>
<evidence type="ECO:0000256" key="1">
    <source>
        <dbReference type="ARBA" id="ARBA00007532"/>
    </source>
</evidence>
<feature type="domain" description="Pyridine nucleotide-disulphide oxidoreductase dimerisation" evidence="6">
    <location>
        <begin position="335"/>
        <end position="435"/>
    </location>
</feature>
<evidence type="ECO:0000256" key="4">
    <source>
        <dbReference type="PIRSR" id="PIRSR000350-3"/>
    </source>
</evidence>
<dbReference type="PANTHER" id="PTHR43014">
    <property type="entry name" value="MERCURIC REDUCTASE"/>
    <property type="match status" value="1"/>
</dbReference>
<keyword evidence="4" id="KW-0547">Nucleotide-binding</keyword>
<dbReference type="STRING" id="157463.GCA_001047075_00193"/>
<dbReference type="Gene3D" id="3.30.390.30">
    <property type="match status" value="1"/>
</dbReference>
<dbReference type="PRINTS" id="PR00411">
    <property type="entry name" value="PNDRDTASEI"/>
</dbReference>